<dbReference type="KEGG" id="tga:TGAM_0829"/>
<protein>
    <recommendedName>
        <fullName evidence="5">TATA-box-binding protein</fullName>
    </recommendedName>
    <alternativeName>
        <fullName evidence="5">Box A-binding protein</fullName>
        <shortName evidence="5">BAP</shortName>
    </alternativeName>
    <alternativeName>
        <fullName evidence="5">TATA sequence-binding protein</fullName>
        <shortName evidence="5">TBP</shortName>
    </alternativeName>
    <alternativeName>
        <fullName evidence="5">TATA-box factor</fullName>
    </alternativeName>
</protein>
<gene>
    <name evidence="6" type="primary">tbp-2</name>
    <name evidence="5" type="synonym">tbp</name>
    <name evidence="6" type="ordered locus">TGAM_0829</name>
</gene>
<organism evidence="6 7">
    <name type="scientific">Thermococcus gammatolerans (strain DSM 15229 / JCM 11827 / EJ3)</name>
    <dbReference type="NCBI Taxonomy" id="593117"/>
    <lineage>
        <taxon>Archaea</taxon>
        <taxon>Methanobacteriati</taxon>
        <taxon>Methanobacteriota</taxon>
        <taxon>Thermococci</taxon>
        <taxon>Thermococcales</taxon>
        <taxon>Thermococcaceae</taxon>
        <taxon>Thermococcus</taxon>
    </lineage>
</organism>
<evidence type="ECO:0000256" key="1">
    <source>
        <dbReference type="ARBA" id="ARBA00005560"/>
    </source>
</evidence>
<dbReference type="GO" id="GO:0003743">
    <property type="term" value="F:translation initiation factor activity"/>
    <property type="evidence" value="ECO:0007669"/>
    <property type="project" value="UniProtKB-KW"/>
</dbReference>
<dbReference type="InterPro" id="IPR012295">
    <property type="entry name" value="TBP_dom_sf"/>
</dbReference>
<evidence type="ECO:0000313" key="7">
    <source>
        <dbReference type="Proteomes" id="UP000001488"/>
    </source>
</evidence>
<evidence type="ECO:0000256" key="4">
    <source>
        <dbReference type="ARBA" id="ARBA00023163"/>
    </source>
</evidence>
<evidence type="ECO:0000256" key="3">
    <source>
        <dbReference type="ARBA" id="ARBA00023125"/>
    </source>
</evidence>
<dbReference type="PANTHER" id="PTHR10126">
    <property type="entry name" value="TATA-BOX BINDING PROTEIN"/>
    <property type="match status" value="1"/>
</dbReference>
<keyword evidence="6" id="KW-0648">Protein biosynthesis</keyword>
<dbReference type="PaxDb" id="593117-TGAM_0829"/>
<evidence type="ECO:0000256" key="5">
    <source>
        <dbReference type="HAMAP-Rule" id="MF_00408"/>
    </source>
</evidence>
<dbReference type="eggNOG" id="arCOG01764">
    <property type="taxonomic scope" value="Archaea"/>
</dbReference>
<keyword evidence="2 5" id="KW-0677">Repeat</keyword>
<evidence type="ECO:0000313" key="6">
    <source>
        <dbReference type="EMBL" id="ACS33331.1"/>
    </source>
</evidence>
<reference evidence="6 7" key="1">
    <citation type="journal article" date="2007" name="Genome Biol.">
        <title>Genome analysis and genome-wide proteomics of Thermococcus gammatolerans, the most radioresistant organism known amongst the Archaea.</title>
        <authorList>
            <person name="Zivanovic Y."/>
            <person name="Armengaud J."/>
            <person name="Lagorce A."/>
            <person name="Leplat C."/>
            <person name="Guerin P."/>
            <person name="Dutertre M."/>
            <person name="Anthouard V."/>
            <person name="Forterre P."/>
            <person name="Wincker P."/>
            <person name="Confalonieri F."/>
        </authorList>
    </citation>
    <scope>NUCLEOTIDE SEQUENCE [LARGE SCALE GENOMIC DNA]</scope>
    <source>
        <strain evidence="7">DSM 15229 / JCM 11827 / EJ3</strain>
    </source>
</reference>
<dbReference type="AlphaFoldDB" id="C5A519"/>
<dbReference type="SUPFAM" id="SSF55945">
    <property type="entry name" value="TATA-box binding protein-like"/>
    <property type="match status" value="2"/>
</dbReference>
<dbReference type="STRING" id="593117.TGAM_0829"/>
<comment type="caution">
    <text evidence="5">Lacks conserved residue(s) required for the propagation of feature annotation.</text>
</comment>
<name>C5A519_THEGJ</name>
<keyword evidence="6" id="KW-0396">Initiation factor</keyword>
<comment type="function">
    <text evidence="5">General factor that plays a role in the activation of archaeal genes transcribed by RNA polymerase. Binds specifically to the TATA box promoter element which lies close to the position of transcription initiation.</text>
</comment>
<dbReference type="GO" id="GO:0003700">
    <property type="term" value="F:DNA-binding transcription factor activity"/>
    <property type="evidence" value="ECO:0007669"/>
    <property type="project" value="UniProtKB-UniRule"/>
</dbReference>
<keyword evidence="3 5" id="KW-0238">DNA-binding</keyword>
<dbReference type="Gene3D" id="3.30.310.10">
    <property type="entry name" value="TATA-Binding Protein"/>
    <property type="match status" value="2"/>
</dbReference>
<keyword evidence="4 5" id="KW-0804">Transcription</keyword>
<dbReference type="GO" id="GO:0006352">
    <property type="term" value="P:DNA-templated transcription initiation"/>
    <property type="evidence" value="ECO:0007669"/>
    <property type="project" value="InterPro"/>
</dbReference>
<dbReference type="PATRIC" id="fig|593117.10.peg.826"/>
<dbReference type="Pfam" id="PF00352">
    <property type="entry name" value="TBP"/>
    <property type="match status" value="2"/>
</dbReference>
<proteinExistence type="inferred from homology"/>
<feature type="repeat" description="1" evidence="5">
    <location>
        <begin position="8"/>
        <end position="84"/>
    </location>
</feature>
<dbReference type="PRINTS" id="PR00686">
    <property type="entry name" value="TIFACTORIID"/>
</dbReference>
<dbReference type="Proteomes" id="UP000001488">
    <property type="component" value="Chromosome"/>
</dbReference>
<keyword evidence="5" id="KW-0805">Transcription regulation</keyword>
<accession>C5A519</accession>
<dbReference type="GO" id="GO:0003677">
    <property type="term" value="F:DNA binding"/>
    <property type="evidence" value="ECO:0007669"/>
    <property type="project" value="UniProtKB-KW"/>
</dbReference>
<dbReference type="HAMAP" id="MF_00408">
    <property type="entry name" value="TATA_bind_prot_arch"/>
    <property type="match status" value="1"/>
</dbReference>
<dbReference type="HOGENOM" id="CLU_060161_4_3_2"/>
<dbReference type="InterPro" id="IPR000814">
    <property type="entry name" value="TBP"/>
</dbReference>
<comment type="similarity">
    <text evidence="1 5">Belongs to the TBP family.</text>
</comment>
<keyword evidence="7" id="KW-1185">Reference proteome</keyword>
<evidence type="ECO:0000256" key="2">
    <source>
        <dbReference type="ARBA" id="ARBA00022737"/>
    </source>
</evidence>
<sequence>MGKMSLKVENVVASIDLHGEIDVEKVASKLDSVQYNPSVFPGAVYKMESFGVTFLIFYSGKLVCTGAKSVETIRKATEKLKRTLESMGMKFKGEPEIQVQNIVAAGDLGFGTLDLDIVALTLPNVEYEPEIFPGVVYRVRNSRMTILIFNSGKVVVSGARTEEDIRRAVEELTRDFEKYGLI</sequence>
<dbReference type="EMBL" id="CP001398">
    <property type="protein sequence ID" value="ACS33331.1"/>
    <property type="molecule type" value="Genomic_DNA"/>
</dbReference>